<dbReference type="Pfam" id="PF12802">
    <property type="entry name" value="MarR_2"/>
    <property type="match status" value="1"/>
</dbReference>
<evidence type="ECO:0000259" key="2">
    <source>
        <dbReference type="PROSITE" id="PS50995"/>
    </source>
</evidence>
<dbReference type="PANTHER" id="PTHR33164">
    <property type="entry name" value="TRANSCRIPTIONAL REGULATOR, MARR FAMILY"/>
    <property type="match status" value="1"/>
</dbReference>
<name>A0A937RDS9_9ACTN</name>
<dbReference type="InterPro" id="IPR036390">
    <property type="entry name" value="WH_DNA-bd_sf"/>
</dbReference>
<dbReference type="Gene3D" id="1.10.10.10">
    <property type="entry name" value="Winged helix-like DNA-binding domain superfamily/Winged helix DNA-binding domain"/>
    <property type="match status" value="1"/>
</dbReference>
<dbReference type="EMBL" id="JAEACQ010000170">
    <property type="protein sequence ID" value="MBL7628092.1"/>
    <property type="molecule type" value="Genomic_DNA"/>
</dbReference>
<reference evidence="3" key="1">
    <citation type="submission" date="2020-12" db="EMBL/GenBank/DDBJ databases">
        <title>Genomic characterization of non-nitrogen-fixing Frankia strains.</title>
        <authorList>
            <person name="Carlos-Shanley C."/>
            <person name="Guerra T."/>
            <person name="Hahn D."/>
        </authorList>
    </citation>
    <scope>NUCLEOTIDE SEQUENCE</scope>
    <source>
        <strain evidence="3">CN6</strain>
    </source>
</reference>
<feature type="region of interest" description="Disordered" evidence="1">
    <location>
        <begin position="1"/>
        <end position="27"/>
    </location>
</feature>
<dbReference type="GO" id="GO:0006950">
    <property type="term" value="P:response to stress"/>
    <property type="evidence" value="ECO:0007669"/>
    <property type="project" value="TreeGrafter"/>
</dbReference>
<evidence type="ECO:0000313" key="4">
    <source>
        <dbReference type="Proteomes" id="UP000604475"/>
    </source>
</evidence>
<keyword evidence="4" id="KW-1185">Reference proteome</keyword>
<dbReference type="PROSITE" id="PS50995">
    <property type="entry name" value="HTH_MARR_2"/>
    <property type="match status" value="1"/>
</dbReference>
<proteinExistence type="predicted"/>
<gene>
    <name evidence="3" type="ORF">I7412_13100</name>
</gene>
<evidence type="ECO:0000313" key="3">
    <source>
        <dbReference type="EMBL" id="MBL7628092.1"/>
    </source>
</evidence>
<dbReference type="SUPFAM" id="SSF46785">
    <property type="entry name" value="Winged helix' DNA-binding domain"/>
    <property type="match status" value="1"/>
</dbReference>
<dbReference type="GO" id="GO:0003700">
    <property type="term" value="F:DNA-binding transcription factor activity"/>
    <property type="evidence" value="ECO:0007669"/>
    <property type="project" value="InterPro"/>
</dbReference>
<dbReference type="InterPro" id="IPR039422">
    <property type="entry name" value="MarR/SlyA-like"/>
</dbReference>
<feature type="compositionally biased region" description="Low complexity" evidence="1">
    <location>
        <begin position="1"/>
        <end position="13"/>
    </location>
</feature>
<dbReference type="RefSeq" id="WP_203004579.1">
    <property type="nucleotide sequence ID" value="NZ_JADWYU010000250.1"/>
</dbReference>
<evidence type="ECO:0000256" key="1">
    <source>
        <dbReference type="SAM" id="MobiDB-lite"/>
    </source>
</evidence>
<dbReference type="InterPro" id="IPR036388">
    <property type="entry name" value="WH-like_DNA-bd_sf"/>
</dbReference>
<accession>A0A937RDS9</accession>
<dbReference type="AlphaFoldDB" id="A0A937RDS9"/>
<dbReference type="InterPro" id="IPR000835">
    <property type="entry name" value="HTH_MarR-typ"/>
</dbReference>
<comment type="caution">
    <text evidence="3">The sequence shown here is derived from an EMBL/GenBank/DDBJ whole genome shotgun (WGS) entry which is preliminary data.</text>
</comment>
<sequence>MTSFSPSPSSARPSRTHAGVGARPRLAHDLPMAARDGVAGQLAQEVVEAARLLWATVGAEKPTALPAAFEKLRPRHIQLLRLLAQRPGISVRAAAEALSMRPHNLSTLLTDLVDAGLVERLGDPRDRRIARLYLSDGTREEVESVERELQGAVVEALARLTDVDQGRIRSALPALRRLIAGLTPPTEPSPGERR</sequence>
<dbReference type="PANTHER" id="PTHR33164:SF103">
    <property type="entry name" value="REGULATORY PROTEIN MARR"/>
    <property type="match status" value="1"/>
</dbReference>
<dbReference type="Proteomes" id="UP000604475">
    <property type="component" value="Unassembled WGS sequence"/>
</dbReference>
<dbReference type="SMART" id="SM00347">
    <property type="entry name" value="HTH_MARR"/>
    <property type="match status" value="1"/>
</dbReference>
<protein>
    <submittedName>
        <fullName evidence="3">MarR family transcriptional regulator</fullName>
    </submittedName>
</protein>
<organism evidence="3 4">
    <name type="scientific">Frankia nepalensis</name>
    <dbReference type="NCBI Taxonomy" id="1836974"/>
    <lineage>
        <taxon>Bacteria</taxon>
        <taxon>Bacillati</taxon>
        <taxon>Actinomycetota</taxon>
        <taxon>Actinomycetes</taxon>
        <taxon>Frankiales</taxon>
        <taxon>Frankiaceae</taxon>
        <taxon>Frankia</taxon>
    </lineage>
</organism>
<feature type="domain" description="HTH marR-type" evidence="2">
    <location>
        <begin position="39"/>
        <end position="177"/>
    </location>
</feature>